<dbReference type="EMBL" id="JARKIB010000250">
    <property type="protein sequence ID" value="KAJ7719571.1"/>
    <property type="molecule type" value="Genomic_DNA"/>
</dbReference>
<evidence type="ECO:0000256" key="1">
    <source>
        <dbReference type="SAM" id="MobiDB-lite"/>
    </source>
</evidence>
<evidence type="ECO:0000313" key="3">
    <source>
        <dbReference type="Proteomes" id="UP001215598"/>
    </source>
</evidence>
<gene>
    <name evidence="2" type="ORF">B0H16DRAFT_1795101</name>
</gene>
<keyword evidence="3" id="KW-1185">Reference proteome</keyword>
<dbReference type="Pfam" id="PF18759">
    <property type="entry name" value="Plavaka"/>
    <property type="match status" value="1"/>
</dbReference>
<sequence>MVSTCQYCGVQRPTSQGIRSHITQSKPCRKKQFDEYEALESSDSDDSESGDTDNNSRIADAGGADVELEFGGLDMLYDNSNEAESDEDFTLDPPRPDLERDDLSAPTVDANRGSNKRARVEEEEDEDARWVQPCPEEYAAGGIYEHCKTAFEKTREAQRKAGHAPWYPFESEDEWEVARWLMTSGLSQTKVEEHLKLKKVLQVREGMKLSFHNNRAFLQRIDMLPDGPQWRCYPFTLVGDEVDLEGKKKEQTLEMWCRDPVECVKELVGNTAFAKQAYEPCRIFKRFADGKYSNREYNEMWTGDWWWEIQQLLPKGATLVPIILASDKTQLTRFSGDQQAWPVYLTIGNIDKATRRAPSSRATVLLGYIPVAKMEIFAKTRRAGVAQQLFHDCMAQMLESLKVAGEKGVMMDCADGFVRRMYLILAAYIADYPEQCLICCCKENSCPGCLCHPKSRGDTCHFARRNAEETRRILSEQRKGEYPTEFVAQNLRPLKPFWADLPHCDIFRCMTPDLLHELHNGAFGDHVVKWSTIAFGSGGILEVDHRFRAMTPHPSLRHFKKGISLTTQWTGTERKNMEKVFLGILANATEPALVRAVRGILDFIYYAHFETHCEESLVQMDAAWLAFHDNKHAFKNREHFNISKIHKLKHYVDSICSRGTAPGFNTEGTERLHIDLAKIAYNATNKKAYTHQMTVWLRRQEAVHKFGSYLQWAIPGYLAPIDTALSEEVAVSEEGEMEVASESAADVPDEADESEDECELDELPTFTLAKTPAFPNVSVSAIEADFHAPDFIRHLSRFLESKSIIPRLIPAHNTPFPLYKRLSLTLPHVPEVGSSPIRDTIRAVKGEHARFASNGIVAEKPGQFDTVLVRVESTGLNEGPTDGLCVARVRVIFRIPAEFGPYPEPVAYVNWFKPLQQPVVGLGMHQVSLSRRMNRQNSSIIPVTDILRSCHLIPVFGKVANRAWESGTVLNQCNKFYLNPYLRHHDFFLFRYLVDVHASRKAAEERRVRIRALGRAGR</sequence>
<name>A0AAD7HGE8_9AGAR</name>
<evidence type="ECO:0008006" key="4">
    <source>
        <dbReference type="Google" id="ProtNLM"/>
    </source>
</evidence>
<feature type="compositionally biased region" description="Basic and acidic residues" evidence="1">
    <location>
        <begin position="94"/>
        <end position="103"/>
    </location>
</feature>
<evidence type="ECO:0000313" key="2">
    <source>
        <dbReference type="EMBL" id="KAJ7719571.1"/>
    </source>
</evidence>
<proteinExistence type="predicted"/>
<dbReference type="Proteomes" id="UP001215598">
    <property type="component" value="Unassembled WGS sequence"/>
</dbReference>
<organism evidence="2 3">
    <name type="scientific">Mycena metata</name>
    <dbReference type="NCBI Taxonomy" id="1033252"/>
    <lineage>
        <taxon>Eukaryota</taxon>
        <taxon>Fungi</taxon>
        <taxon>Dikarya</taxon>
        <taxon>Basidiomycota</taxon>
        <taxon>Agaricomycotina</taxon>
        <taxon>Agaricomycetes</taxon>
        <taxon>Agaricomycetidae</taxon>
        <taxon>Agaricales</taxon>
        <taxon>Marasmiineae</taxon>
        <taxon>Mycenaceae</taxon>
        <taxon>Mycena</taxon>
    </lineage>
</organism>
<comment type="caution">
    <text evidence="2">The sequence shown here is derived from an EMBL/GenBank/DDBJ whole genome shotgun (WGS) entry which is preliminary data.</text>
</comment>
<protein>
    <recommendedName>
        <fullName evidence="4">Transposase domain-containing protein</fullName>
    </recommendedName>
</protein>
<dbReference type="InterPro" id="IPR041078">
    <property type="entry name" value="Plavaka"/>
</dbReference>
<reference evidence="2" key="1">
    <citation type="submission" date="2023-03" db="EMBL/GenBank/DDBJ databases">
        <title>Massive genome expansion in bonnet fungi (Mycena s.s.) driven by repeated elements and novel gene families across ecological guilds.</title>
        <authorList>
            <consortium name="Lawrence Berkeley National Laboratory"/>
            <person name="Harder C.B."/>
            <person name="Miyauchi S."/>
            <person name="Viragh M."/>
            <person name="Kuo A."/>
            <person name="Thoen E."/>
            <person name="Andreopoulos B."/>
            <person name="Lu D."/>
            <person name="Skrede I."/>
            <person name="Drula E."/>
            <person name="Henrissat B."/>
            <person name="Morin E."/>
            <person name="Kohler A."/>
            <person name="Barry K."/>
            <person name="LaButti K."/>
            <person name="Morin E."/>
            <person name="Salamov A."/>
            <person name="Lipzen A."/>
            <person name="Mereny Z."/>
            <person name="Hegedus B."/>
            <person name="Baldrian P."/>
            <person name="Stursova M."/>
            <person name="Weitz H."/>
            <person name="Taylor A."/>
            <person name="Grigoriev I.V."/>
            <person name="Nagy L.G."/>
            <person name="Martin F."/>
            <person name="Kauserud H."/>
        </authorList>
    </citation>
    <scope>NUCLEOTIDE SEQUENCE</scope>
    <source>
        <strain evidence="2">CBHHK182m</strain>
    </source>
</reference>
<feature type="region of interest" description="Disordered" evidence="1">
    <location>
        <begin position="35"/>
        <end position="129"/>
    </location>
</feature>
<dbReference type="AlphaFoldDB" id="A0AAD7HGE8"/>
<feature type="compositionally biased region" description="Acidic residues" evidence="1">
    <location>
        <begin position="35"/>
        <end position="51"/>
    </location>
</feature>
<feature type="compositionally biased region" description="Acidic residues" evidence="1">
    <location>
        <begin position="81"/>
        <end position="90"/>
    </location>
</feature>
<accession>A0AAD7HGE8</accession>